<proteinExistence type="predicted"/>
<organism evidence="1 2">
    <name type="scientific">Variovorax paradoxus</name>
    <dbReference type="NCBI Taxonomy" id="34073"/>
    <lineage>
        <taxon>Bacteria</taxon>
        <taxon>Pseudomonadati</taxon>
        <taxon>Pseudomonadota</taxon>
        <taxon>Betaproteobacteria</taxon>
        <taxon>Burkholderiales</taxon>
        <taxon>Comamonadaceae</taxon>
        <taxon>Variovorax</taxon>
    </lineage>
</organism>
<comment type="caution">
    <text evidence="1">The sequence shown here is derived from an EMBL/GenBank/DDBJ whole genome shotgun (WGS) entry which is preliminary data.</text>
</comment>
<dbReference type="Pfam" id="PF05489">
    <property type="entry name" value="Phage_tail_X"/>
    <property type="match status" value="1"/>
</dbReference>
<evidence type="ECO:0000313" key="2">
    <source>
        <dbReference type="Proteomes" id="UP000077852"/>
    </source>
</evidence>
<sequence>MQVRTQQNDTVDLLCWRYLQRTQGAVEATYLLNPGLAARGPILPAGLKVELPEPTTTSTRRTVQLWD</sequence>
<evidence type="ECO:0000313" key="1">
    <source>
        <dbReference type="EMBL" id="OAK55056.1"/>
    </source>
</evidence>
<protein>
    <submittedName>
        <fullName evidence="1">Phage tail protein</fullName>
    </submittedName>
</protein>
<dbReference type="Proteomes" id="UP000077852">
    <property type="component" value="Unassembled WGS sequence"/>
</dbReference>
<reference evidence="1 2" key="1">
    <citation type="submission" date="2016-03" db="EMBL/GenBank/DDBJ databases">
        <title>Genome sequence of Variovorax paradoxus KB5.</title>
        <authorList>
            <person name="Jeong H."/>
            <person name="Hong C.E."/>
            <person name="Jo S.H."/>
            <person name="Park J.M."/>
        </authorList>
    </citation>
    <scope>NUCLEOTIDE SEQUENCE [LARGE SCALE GENOMIC DNA]</scope>
    <source>
        <strain evidence="1 2">KB5</strain>
    </source>
</reference>
<name>A0AA91DI65_VARPD</name>
<accession>A0AA91DI65</accession>
<dbReference type="AlphaFoldDB" id="A0AA91DI65"/>
<dbReference type="RefSeq" id="WP_081271652.1">
    <property type="nucleotide sequence ID" value="NZ_LVHG01000106.1"/>
</dbReference>
<dbReference type="EMBL" id="LVHG01000106">
    <property type="protein sequence ID" value="OAK55056.1"/>
    <property type="molecule type" value="Genomic_DNA"/>
</dbReference>
<gene>
    <name evidence="1" type="ORF">A3K87_04470</name>
</gene>
<dbReference type="InterPro" id="IPR008861">
    <property type="entry name" value="GpX-like"/>
</dbReference>